<dbReference type="SUPFAM" id="SSF52540">
    <property type="entry name" value="P-loop containing nucleoside triphosphate hydrolases"/>
    <property type="match status" value="1"/>
</dbReference>
<dbReference type="PANTHER" id="PTHR32071">
    <property type="entry name" value="TRANSCRIPTIONAL REGULATORY PROTEIN"/>
    <property type="match status" value="1"/>
</dbReference>
<dbReference type="InterPro" id="IPR002078">
    <property type="entry name" value="Sigma_54_int"/>
</dbReference>
<keyword evidence="5" id="KW-0804">Transcription</keyword>
<keyword evidence="2" id="KW-0067">ATP-binding</keyword>
<dbReference type="PROSITE" id="PS50110">
    <property type="entry name" value="RESPONSE_REGULATORY"/>
    <property type="match status" value="1"/>
</dbReference>
<evidence type="ECO:0000259" key="8">
    <source>
        <dbReference type="PROSITE" id="PS50045"/>
    </source>
</evidence>
<feature type="region of interest" description="Disordered" evidence="7">
    <location>
        <begin position="386"/>
        <end position="415"/>
    </location>
</feature>
<keyword evidence="6" id="KW-0597">Phosphoprotein</keyword>
<feature type="compositionally biased region" description="Polar residues" evidence="7">
    <location>
        <begin position="392"/>
        <end position="411"/>
    </location>
</feature>
<dbReference type="CDD" id="cd00009">
    <property type="entry name" value="AAA"/>
    <property type="match status" value="1"/>
</dbReference>
<feature type="domain" description="Sigma-54 factor interaction" evidence="8">
    <location>
        <begin position="153"/>
        <end position="374"/>
    </location>
</feature>
<dbReference type="InterPro" id="IPR009057">
    <property type="entry name" value="Homeodomain-like_sf"/>
</dbReference>
<gene>
    <name evidence="10" type="ORF">GCM10007895_32520</name>
</gene>
<evidence type="ECO:0000256" key="2">
    <source>
        <dbReference type="ARBA" id="ARBA00022840"/>
    </source>
</evidence>
<dbReference type="PROSITE" id="PS00676">
    <property type="entry name" value="SIGMA54_INTERACT_2"/>
    <property type="match status" value="1"/>
</dbReference>
<dbReference type="CDD" id="cd00156">
    <property type="entry name" value="REC"/>
    <property type="match status" value="1"/>
</dbReference>
<dbReference type="Pfam" id="PF00158">
    <property type="entry name" value="Sigma54_activat"/>
    <property type="match status" value="1"/>
</dbReference>
<dbReference type="SMART" id="SM00448">
    <property type="entry name" value="REC"/>
    <property type="match status" value="1"/>
</dbReference>
<keyword evidence="1" id="KW-0547">Nucleotide-binding</keyword>
<evidence type="ECO:0000256" key="3">
    <source>
        <dbReference type="ARBA" id="ARBA00023015"/>
    </source>
</evidence>
<dbReference type="RefSeq" id="WP_095506866.1">
    <property type="nucleotide sequence ID" value="NZ_BSNC01000012.1"/>
</dbReference>
<evidence type="ECO:0000313" key="11">
    <source>
        <dbReference type="Proteomes" id="UP001161422"/>
    </source>
</evidence>
<dbReference type="GO" id="GO:0000160">
    <property type="term" value="P:phosphorelay signal transduction system"/>
    <property type="evidence" value="ECO:0007669"/>
    <property type="project" value="InterPro"/>
</dbReference>
<dbReference type="InterPro" id="IPR011006">
    <property type="entry name" value="CheY-like_superfamily"/>
</dbReference>
<keyword evidence="3" id="KW-0805">Transcription regulation</keyword>
<evidence type="ECO:0000256" key="5">
    <source>
        <dbReference type="ARBA" id="ARBA00023163"/>
    </source>
</evidence>
<dbReference type="InterPro" id="IPR027417">
    <property type="entry name" value="P-loop_NTPase"/>
</dbReference>
<dbReference type="EMBL" id="BSNC01000012">
    <property type="protein sequence ID" value="GLP97945.1"/>
    <property type="molecule type" value="Genomic_DNA"/>
</dbReference>
<dbReference type="InterPro" id="IPR058031">
    <property type="entry name" value="AAA_lid_NorR"/>
</dbReference>
<dbReference type="Pfam" id="PF25601">
    <property type="entry name" value="AAA_lid_14"/>
    <property type="match status" value="1"/>
</dbReference>
<evidence type="ECO:0000256" key="4">
    <source>
        <dbReference type="ARBA" id="ARBA00023125"/>
    </source>
</evidence>
<dbReference type="Gene3D" id="1.10.8.60">
    <property type="match status" value="1"/>
</dbReference>
<dbReference type="Pfam" id="PF00072">
    <property type="entry name" value="Response_reg"/>
    <property type="match status" value="1"/>
</dbReference>
<dbReference type="InterPro" id="IPR002197">
    <property type="entry name" value="HTH_Fis"/>
</dbReference>
<accession>A0AA37W2D9</accession>
<evidence type="ECO:0000313" key="10">
    <source>
        <dbReference type="EMBL" id="GLP97945.1"/>
    </source>
</evidence>
<organism evidence="10 11">
    <name type="scientific">Paraferrimonas sedimenticola</name>
    <dbReference type="NCBI Taxonomy" id="375674"/>
    <lineage>
        <taxon>Bacteria</taxon>
        <taxon>Pseudomonadati</taxon>
        <taxon>Pseudomonadota</taxon>
        <taxon>Gammaproteobacteria</taxon>
        <taxon>Alteromonadales</taxon>
        <taxon>Ferrimonadaceae</taxon>
        <taxon>Paraferrimonas</taxon>
    </lineage>
</organism>
<keyword evidence="11" id="KW-1185">Reference proteome</keyword>
<dbReference type="PROSITE" id="PS50045">
    <property type="entry name" value="SIGMA54_INTERACT_4"/>
    <property type="match status" value="1"/>
</dbReference>
<sequence length="470" mass="51272">MDTILIVDDNQAICQALSLMLEINGYNTVSCYSPAQAIEVVKNQPIALVLQDMNFTGDTTSGEEGRELFFALREIEPDLPIILMTAWTQLELAVELVRSGAADYIGKPWDDAKLLTSVNNLTSLQKLNRENQQLSRVDAQRTEHIKAANLCGMVFASGAMQRCVDLALQIAKSEVPVLISGPNGAGKDKIADILHANSSLKDKPLIKVNIGALPIDLLEAELFGAEAGAFTGANKTRIGRFEAADGGTLFLDEIGNLPLSGQVKLLRVLQTGEFERLGSHQTRKVKVRVISATNANLVEDIQSGVFREDLYYRLNVIELAVPPLSQRVDDIIPLVNHFIGSDYRLNKTTVQALEQHNWPGNVRELENACKRATILASSPQLSPVDFGLSANIDPSQQSSAREGQAQQSSAREGQALQKLVQPKAEPAELDKASIEALLQQHNGVIARAAKAVGLTRQSLYRRMEKLGIPK</sequence>
<evidence type="ECO:0000256" key="6">
    <source>
        <dbReference type="PROSITE-ProRule" id="PRU00169"/>
    </source>
</evidence>
<dbReference type="InterPro" id="IPR003593">
    <property type="entry name" value="AAA+_ATPase"/>
</dbReference>
<feature type="modified residue" description="4-aspartylphosphate" evidence="6">
    <location>
        <position position="52"/>
    </location>
</feature>
<dbReference type="Proteomes" id="UP001161422">
    <property type="component" value="Unassembled WGS sequence"/>
</dbReference>
<dbReference type="PROSITE" id="PS00688">
    <property type="entry name" value="SIGMA54_INTERACT_3"/>
    <property type="match status" value="1"/>
</dbReference>
<reference evidence="10" key="1">
    <citation type="journal article" date="2014" name="Int. J. Syst. Evol. Microbiol.">
        <title>Complete genome sequence of Corynebacterium casei LMG S-19264T (=DSM 44701T), isolated from a smear-ripened cheese.</title>
        <authorList>
            <consortium name="US DOE Joint Genome Institute (JGI-PGF)"/>
            <person name="Walter F."/>
            <person name="Albersmeier A."/>
            <person name="Kalinowski J."/>
            <person name="Ruckert C."/>
        </authorList>
    </citation>
    <scope>NUCLEOTIDE SEQUENCE</scope>
    <source>
        <strain evidence="10">NBRC 101628</strain>
    </source>
</reference>
<dbReference type="InterPro" id="IPR025943">
    <property type="entry name" value="Sigma_54_int_dom_ATP-bd_2"/>
</dbReference>
<keyword evidence="4" id="KW-0238">DNA-binding</keyword>
<dbReference type="GO" id="GO:0005524">
    <property type="term" value="F:ATP binding"/>
    <property type="evidence" value="ECO:0007669"/>
    <property type="project" value="UniProtKB-KW"/>
</dbReference>
<evidence type="ECO:0000256" key="7">
    <source>
        <dbReference type="SAM" id="MobiDB-lite"/>
    </source>
</evidence>
<dbReference type="FunFam" id="3.40.50.300:FF:000006">
    <property type="entry name" value="DNA-binding transcriptional regulator NtrC"/>
    <property type="match status" value="1"/>
</dbReference>
<dbReference type="AlphaFoldDB" id="A0AA37W2D9"/>
<dbReference type="SUPFAM" id="SSF52172">
    <property type="entry name" value="CheY-like"/>
    <property type="match status" value="1"/>
</dbReference>
<dbReference type="PRINTS" id="PR01590">
    <property type="entry name" value="HTHFIS"/>
</dbReference>
<protein>
    <submittedName>
        <fullName evidence="10">Sigma-54-dependent Fis family transcriptional regulator</fullName>
    </submittedName>
</protein>
<dbReference type="InterPro" id="IPR001789">
    <property type="entry name" value="Sig_transdc_resp-reg_receiver"/>
</dbReference>
<evidence type="ECO:0000259" key="9">
    <source>
        <dbReference type="PROSITE" id="PS50110"/>
    </source>
</evidence>
<dbReference type="Gene3D" id="3.40.50.300">
    <property type="entry name" value="P-loop containing nucleotide triphosphate hydrolases"/>
    <property type="match status" value="1"/>
</dbReference>
<dbReference type="PANTHER" id="PTHR32071:SF86">
    <property type="entry name" value="TWO COMPONENT SIGNAL TRANSDUCTION SYSTEM SIGMA54-DEPENDENT RESPONSE REGULATOR FIS FAMILY"/>
    <property type="match status" value="1"/>
</dbReference>
<name>A0AA37W2D9_9GAMM</name>
<dbReference type="SUPFAM" id="SSF46689">
    <property type="entry name" value="Homeodomain-like"/>
    <property type="match status" value="1"/>
</dbReference>
<evidence type="ECO:0000256" key="1">
    <source>
        <dbReference type="ARBA" id="ARBA00022741"/>
    </source>
</evidence>
<reference evidence="10" key="2">
    <citation type="submission" date="2023-01" db="EMBL/GenBank/DDBJ databases">
        <title>Draft genome sequence of Paraferrimonas sedimenticola strain NBRC 101628.</title>
        <authorList>
            <person name="Sun Q."/>
            <person name="Mori K."/>
        </authorList>
    </citation>
    <scope>NUCLEOTIDE SEQUENCE</scope>
    <source>
        <strain evidence="10">NBRC 101628</strain>
    </source>
</reference>
<dbReference type="Gene3D" id="3.40.50.2300">
    <property type="match status" value="1"/>
</dbReference>
<dbReference type="Gene3D" id="1.10.10.60">
    <property type="entry name" value="Homeodomain-like"/>
    <property type="match status" value="1"/>
</dbReference>
<comment type="caution">
    <text evidence="10">The sequence shown here is derived from an EMBL/GenBank/DDBJ whole genome shotgun (WGS) entry which is preliminary data.</text>
</comment>
<dbReference type="Pfam" id="PF02954">
    <property type="entry name" value="HTH_8"/>
    <property type="match status" value="1"/>
</dbReference>
<proteinExistence type="predicted"/>
<dbReference type="InterPro" id="IPR025944">
    <property type="entry name" value="Sigma_54_int_dom_CS"/>
</dbReference>
<dbReference type="GO" id="GO:0006355">
    <property type="term" value="P:regulation of DNA-templated transcription"/>
    <property type="evidence" value="ECO:0007669"/>
    <property type="project" value="InterPro"/>
</dbReference>
<dbReference type="SMART" id="SM00382">
    <property type="entry name" value="AAA"/>
    <property type="match status" value="1"/>
</dbReference>
<dbReference type="GO" id="GO:0043565">
    <property type="term" value="F:sequence-specific DNA binding"/>
    <property type="evidence" value="ECO:0007669"/>
    <property type="project" value="InterPro"/>
</dbReference>
<feature type="domain" description="Response regulatory" evidence="9">
    <location>
        <begin position="3"/>
        <end position="122"/>
    </location>
</feature>